<protein>
    <submittedName>
        <fullName evidence="1">6424_t:CDS:1</fullName>
    </submittedName>
</protein>
<name>A0ACA9Q209_9GLOM</name>
<comment type="caution">
    <text evidence="1">The sequence shown here is derived from an EMBL/GenBank/DDBJ whole genome shotgun (WGS) entry which is preliminary data.</text>
</comment>
<feature type="non-terminal residue" evidence="1">
    <location>
        <position position="104"/>
    </location>
</feature>
<feature type="non-terminal residue" evidence="1">
    <location>
        <position position="1"/>
    </location>
</feature>
<evidence type="ECO:0000313" key="2">
    <source>
        <dbReference type="Proteomes" id="UP000789702"/>
    </source>
</evidence>
<dbReference type="Proteomes" id="UP000789702">
    <property type="component" value="Unassembled WGS sequence"/>
</dbReference>
<sequence length="104" mass="12025">LAKSETDQEAAKLELARCYANGKGVTKNKDKALQLYLELSKSEEYQRDACKWLTSYYRDKDEEMSYKYSTLQITLSCNGNTRALRALTFRSKTTQRMMQFLVSG</sequence>
<reference evidence="1" key="1">
    <citation type="submission" date="2021-06" db="EMBL/GenBank/DDBJ databases">
        <authorList>
            <person name="Kallberg Y."/>
            <person name="Tangrot J."/>
            <person name="Rosling A."/>
        </authorList>
    </citation>
    <scope>NUCLEOTIDE SEQUENCE</scope>
    <source>
        <strain evidence="1">IL203A</strain>
    </source>
</reference>
<accession>A0ACA9Q209</accession>
<gene>
    <name evidence="1" type="ORF">DHETER_LOCUS13562</name>
</gene>
<dbReference type="EMBL" id="CAJVPU010037696">
    <property type="protein sequence ID" value="CAG8733102.1"/>
    <property type="molecule type" value="Genomic_DNA"/>
</dbReference>
<proteinExistence type="predicted"/>
<evidence type="ECO:0000313" key="1">
    <source>
        <dbReference type="EMBL" id="CAG8733102.1"/>
    </source>
</evidence>
<organism evidence="1 2">
    <name type="scientific">Dentiscutata heterogama</name>
    <dbReference type="NCBI Taxonomy" id="1316150"/>
    <lineage>
        <taxon>Eukaryota</taxon>
        <taxon>Fungi</taxon>
        <taxon>Fungi incertae sedis</taxon>
        <taxon>Mucoromycota</taxon>
        <taxon>Glomeromycotina</taxon>
        <taxon>Glomeromycetes</taxon>
        <taxon>Diversisporales</taxon>
        <taxon>Gigasporaceae</taxon>
        <taxon>Dentiscutata</taxon>
    </lineage>
</organism>
<keyword evidence="2" id="KW-1185">Reference proteome</keyword>